<gene>
    <name evidence="2" type="ORF">AJ78_02120</name>
</gene>
<dbReference type="VEuPathDB" id="FungiDB:AJ78_02120"/>
<sequence length="339" mass="37333">MPRGRKRDVAPAAPPSTAISQGKSKRIRLGAGSGTKGRINTRSSRGEREESSEYAGDIYQSADAGVNEDVNPGASEDDDDDTDNEDDYGDKEAELTREALRDLQAALERTEKRDDNAKEFEKIIGEDEKRLLGLVEAGIKESEFESERFRSRIIHLIGTALAPTGAKAPAAGSAGDAQKLGLGDVLSDRHPLYIRSQALLQCTRSLVQEYDNLAAYICSLEAPPDLVDMWERDCAETRRVIAIGVEASQAEIDRLLARKDDARKRDAKEKTASKGKKERGIGRAKVFAKDELLQTMLKMGKEKDSTFQKREPYGWGKMAHQVVKGMKALVKALPDERNG</sequence>
<dbReference type="OrthoDB" id="4207186at2759"/>
<evidence type="ECO:0000256" key="1">
    <source>
        <dbReference type="SAM" id="MobiDB-lite"/>
    </source>
</evidence>
<reference evidence="2 3" key="1">
    <citation type="submission" date="2015-07" db="EMBL/GenBank/DDBJ databases">
        <title>Emmonsia species relationships and genome sequence.</title>
        <authorList>
            <consortium name="The Broad Institute Genomics Platform"/>
            <person name="Cuomo C.A."/>
            <person name="Munoz J.F."/>
            <person name="Imamovic A."/>
            <person name="Priest M.E."/>
            <person name="Young S."/>
            <person name="Clay O.K."/>
            <person name="McEwen J.G."/>
        </authorList>
    </citation>
    <scope>NUCLEOTIDE SEQUENCE [LARGE SCALE GENOMIC DNA]</scope>
    <source>
        <strain evidence="2 3">UAMH 9510</strain>
    </source>
</reference>
<feature type="region of interest" description="Disordered" evidence="1">
    <location>
        <begin position="261"/>
        <end position="280"/>
    </location>
</feature>
<evidence type="ECO:0000313" key="2">
    <source>
        <dbReference type="EMBL" id="OJD17821.1"/>
    </source>
</evidence>
<feature type="compositionally biased region" description="Basic and acidic residues" evidence="1">
    <location>
        <begin position="261"/>
        <end position="272"/>
    </location>
</feature>
<dbReference type="EMBL" id="LGRN01000054">
    <property type="protein sequence ID" value="OJD17821.1"/>
    <property type="molecule type" value="Genomic_DNA"/>
</dbReference>
<keyword evidence="3" id="KW-1185">Reference proteome</keyword>
<evidence type="ECO:0000313" key="3">
    <source>
        <dbReference type="Proteomes" id="UP000182235"/>
    </source>
</evidence>
<feature type="compositionally biased region" description="Acidic residues" evidence="1">
    <location>
        <begin position="75"/>
        <end position="89"/>
    </location>
</feature>
<protein>
    <submittedName>
        <fullName evidence="2">Uncharacterized protein</fullName>
    </submittedName>
</protein>
<dbReference type="Proteomes" id="UP000182235">
    <property type="component" value="Unassembled WGS sequence"/>
</dbReference>
<comment type="caution">
    <text evidence="2">The sequence shown here is derived from an EMBL/GenBank/DDBJ whole genome shotgun (WGS) entry which is preliminary data.</text>
</comment>
<dbReference type="AlphaFoldDB" id="A0A1J9QRD2"/>
<proteinExistence type="predicted"/>
<dbReference type="STRING" id="1447872.A0A1J9QRD2"/>
<organism evidence="2 3">
    <name type="scientific">Emergomyces pasteurianus Ep9510</name>
    <dbReference type="NCBI Taxonomy" id="1447872"/>
    <lineage>
        <taxon>Eukaryota</taxon>
        <taxon>Fungi</taxon>
        <taxon>Dikarya</taxon>
        <taxon>Ascomycota</taxon>
        <taxon>Pezizomycotina</taxon>
        <taxon>Eurotiomycetes</taxon>
        <taxon>Eurotiomycetidae</taxon>
        <taxon>Onygenales</taxon>
        <taxon>Ajellomycetaceae</taxon>
        <taxon>Emergomyces</taxon>
    </lineage>
</organism>
<feature type="region of interest" description="Disordered" evidence="1">
    <location>
        <begin position="1"/>
        <end position="92"/>
    </location>
</feature>
<name>A0A1J9QRD2_9EURO</name>
<accession>A0A1J9QRD2</accession>